<keyword evidence="2" id="KW-1185">Reference proteome</keyword>
<evidence type="ECO:0000313" key="2">
    <source>
        <dbReference type="Proteomes" id="UP000281028"/>
    </source>
</evidence>
<reference evidence="1" key="1">
    <citation type="submission" date="2020-05" db="EMBL/GenBank/DDBJ databases">
        <title>Chitinophaga laudate sp. nov., isolated from a tropical peat swamp.</title>
        <authorList>
            <person name="Goh C.B.S."/>
            <person name="Lee M.S."/>
            <person name="Parimannan S."/>
            <person name="Pasbakhsh P."/>
            <person name="Yule C.M."/>
            <person name="Rajandas H."/>
            <person name="Loke S."/>
            <person name="Croft L."/>
            <person name="Tan J.B.L."/>
        </authorList>
    </citation>
    <scope>NUCLEOTIDE SEQUENCE</scope>
    <source>
        <strain evidence="1">Mgbs1</strain>
    </source>
</reference>
<proteinExistence type="predicted"/>
<organism evidence="1 2">
    <name type="scientific">Chitinophaga solisilvae</name>
    <dbReference type="NCBI Taxonomy" id="1233460"/>
    <lineage>
        <taxon>Bacteria</taxon>
        <taxon>Pseudomonadati</taxon>
        <taxon>Bacteroidota</taxon>
        <taxon>Chitinophagia</taxon>
        <taxon>Chitinophagales</taxon>
        <taxon>Chitinophagaceae</taxon>
        <taxon>Chitinophaga</taxon>
    </lineage>
</organism>
<dbReference type="AlphaFoldDB" id="A0A433WQA2"/>
<comment type="caution">
    <text evidence="1">The sequence shown here is derived from an EMBL/GenBank/DDBJ whole genome shotgun (WGS) entry which is preliminary data.</text>
</comment>
<dbReference type="EMBL" id="RIAR02000001">
    <property type="protein sequence ID" value="NSL86894.1"/>
    <property type="molecule type" value="Genomic_DNA"/>
</dbReference>
<dbReference type="Proteomes" id="UP000281028">
    <property type="component" value="Unassembled WGS sequence"/>
</dbReference>
<dbReference type="OrthoDB" id="7857369at2"/>
<protein>
    <submittedName>
        <fullName evidence="1">Uncharacterized protein</fullName>
    </submittedName>
</protein>
<accession>A0A433WQA2</accession>
<evidence type="ECO:0000313" key="1">
    <source>
        <dbReference type="EMBL" id="NSL86894.1"/>
    </source>
</evidence>
<gene>
    <name evidence="1" type="ORF">ECE50_008635</name>
</gene>
<sequence length="211" mass="23727">MELGASRKATISKILMEQAYDSLTNAITAREKNQFSVEVRLSVNVMLLLGISLEGVVNELGENTLDNWTWNELEKSTTPLKWKVILGAKKNCPAHERPIQTIIEVMKLRNYIAHPKLKNNGGGIILVGDQGEVLINPTDDTLLPGGDLTIYDGYNTLIKDFNARNALMYTTRSLQAINEIVTLYQAPDFEWSMEMLKEVEKMKVERNTTGN</sequence>
<name>A0A433WQA2_9BACT</name>